<feature type="signal peptide" evidence="3">
    <location>
        <begin position="1"/>
        <end position="19"/>
    </location>
</feature>
<dbReference type="InterPro" id="IPR036880">
    <property type="entry name" value="Kunitz_BPTI_sf"/>
</dbReference>
<keyword evidence="1" id="KW-0646">Protease inhibitor</keyword>
<sequence length="229" mass="24420">MISSVSLVLALALLGVVNSQGFVPGVANQCYDPVSPGPCRAFFPSFYFNPLTETCDCFIFGGCQSNGNKFDSLDECMSTCRVRPQLQTISPTCIRIFGADDSNFIVTPRPVTRRPVAFSTANKLPIVTAQPAKAITTTSVSTTSFPATTIPTTSAPVRPAAPANNDVYRVANNNNVRNIETTHQQGHPTKNNNEDFEGTAVVGSIFSQRGVTGQATITIGQPVSIGRRS</sequence>
<reference evidence="5 6" key="1">
    <citation type="submission" date="2024-05" db="EMBL/GenBank/DDBJ databases">
        <authorList>
            <person name="Wallberg A."/>
        </authorList>
    </citation>
    <scope>NUCLEOTIDE SEQUENCE [LARGE SCALE GENOMIC DNA]</scope>
</reference>
<dbReference type="InterPro" id="IPR020901">
    <property type="entry name" value="Prtase_inh_Kunz-CS"/>
</dbReference>
<keyword evidence="2" id="KW-0722">Serine protease inhibitor</keyword>
<dbReference type="CDD" id="cd00109">
    <property type="entry name" value="Kunitz-type"/>
    <property type="match status" value="1"/>
</dbReference>
<dbReference type="PANTHER" id="PTHR10083">
    <property type="entry name" value="KUNITZ-TYPE PROTEASE INHIBITOR-RELATED"/>
    <property type="match status" value="1"/>
</dbReference>
<evidence type="ECO:0000259" key="4">
    <source>
        <dbReference type="PROSITE" id="PS50279"/>
    </source>
</evidence>
<name>A0AAV2QWG2_MEGNR</name>
<dbReference type="GO" id="GO:0004867">
    <property type="term" value="F:serine-type endopeptidase inhibitor activity"/>
    <property type="evidence" value="ECO:0007669"/>
    <property type="project" value="UniProtKB-KW"/>
</dbReference>
<keyword evidence="6" id="KW-1185">Reference proteome</keyword>
<feature type="chain" id="PRO_5043830870" description="BPTI/Kunitz inhibitor domain-containing protein" evidence="3">
    <location>
        <begin position="20"/>
        <end position="229"/>
    </location>
</feature>
<dbReference type="InterPro" id="IPR050098">
    <property type="entry name" value="TFPI/VKTCI-like"/>
</dbReference>
<feature type="domain" description="BPTI/Kunitz inhibitor" evidence="4">
    <location>
        <begin position="30"/>
        <end position="80"/>
    </location>
</feature>
<keyword evidence="3" id="KW-0732">Signal</keyword>
<evidence type="ECO:0000313" key="6">
    <source>
        <dbReference type="Proteomes" id="UP001497623"/>
    </source>
</evidence>
<dbReference type="Pfam" id="PF00014">
    <property type="entry name" value="Kunitz_BPTI"/>
    <property type="match status" value="1"/>
</dbReference>
<evidence type="ECO:0000256" key="3">
    <source>
        <dbReference type="SAM" id="SignalP"/>
    </source>
</evidence>
<dbReference type="SMART" id="SM00131">
    <property type="entry name" value="KU"/>
    <property type="match status" value="1"/>
</dbReference>
<protein>
    <recommendedName>
        <fullName evidence="4">BPTI/Kunitz inhibitor domain-containing protein</fullName>
    </recommendedName>
</protein>
<dbReference type="AlphaFoldDB" id="A0AAV2QWG2"/>
<dbReference type="InterPro" id="IPR002223">
    <property type="entry name" value="Kunitz_BPTI"/>
</dbReference>
<dbReference type="EMBL" id="CAXKWB010012597">
    <property type="protein sequence ID" value="CAL4105032.1"/>
    <property type="molecule type" value="Genomic_DNA"/>
</dbReference>
<dbReference type="Gene3D" id="4.10.410.10">
    <property type="entry name" value="Pancreatic trypsin inhibitor Kunitz domain"/>
    <property type="match status" value="1"/>
</dbReference>
<gene>
    <name evidence="5" type="ORF">MNOR_LOCUS17945</name>
</gene>
<dbReference type="Proteomes" id="UP001497623">
    <property type="component" value="Unassembled WGS sequence"/>
</dbReference>
<comment type="caution">
    <text evidence="5">The sequence shown here is derived from an EMBL/GenBank/DDBJ whole genome shotgun (WGS) entry which is preliminary data.</text>
</comment>
<dbReference type="SUPFAM" id="SSF57362">
    <property type="entry name" value="BPTI-like"/>
    <property type="match status" value="1"/>
</dbReference>
<dbReference type="PRINTS" id="PR00759">
    <property type="entry name" value="BASICPTASE"/>
</dbReference>
<proteinExistence type="predicted"/>
<evidence type="ECO:0000256" key="1">
    <source>
        <dbReference type="ARBA" id="ARBA00022690"/>
    </source>
</evidence>
<evidence type="ECO:0000256" key="2">
    <source>
        <dbReference type="ARBA" id="ARBA00022900"/>
    </source>
</evidence>
<dbReference type="PROSITE" id="PS50279">
    <property type="entry name" value="BPTI_KUNITZ_2"/>
    <property type="match status" value="1"/>
</dbReference>
<organism evidence="5 6">
    <name type="scientific">Meganyctiphanes norvegica</name>
    <name type="common">Northern krill</name>
    <name type="synonym">Thysanopoda norvegica</name>
    <dbReference type="NCBI Taxonomy" id="48144"/>
    <lineage>
        <taxon>Eukaryota</taxon>
        <taxon>Metazoa</taxon>
        <taxon>Ecdysozoa</taxon>
        <taxon>Arthropoda</taxon>
        <taxon>Crustacea</taxon>
        <taxon>Multicrustacea</taxon>
        <taxon>Malacostraca</taxon>
        <taxon>Eumalacostraca</taxon>
        <taxon>Eucarida</taxon>
        <taxon>Euphausiacea</taxon>
        <taxon>Euphausiidae</taxon>
        <taxon>Meganyctiphanes</taxon>
    </lineage>
</organism>
<evidence type="ECO:0000313" key="5">
    <source>
        <dbReference type="EMBL" id="CAL4105032.1"/>
    </source>
</evidence>
<dbReference type="PROSITE" id="PS00280">
    <property type="entry name" value="BPTI_KUNITZ_1"/>
    <property type="match status" value="1"/>
</dbReference>
<accession>A0AAV2QWG2</accession>
<feature type="non-terminal residue" evidence="5">
    <location>
        <position position="229"/>
    </location>
</feature>